<dbReference type="PANTHER" id="PTHR12358:SF112">
    <property type="entry name" value="LD11247P-RELATED"/>
    <property type="match status" value="1"/>
</dbReference>
<dbReference type="SMART" id="SM00046">
    <property type="entry name" value="DAGKc"/>
    <property type="match status" value="1"/>
</dbReference>
<keyword evidence="1" id="KW-0808">Transferase</keyword>
<dbReference type="Gene3D" id="2.60.200.40">
    <property type="match status" value="1"/>
</dbReference>
<name>A0ABN8MZ07_9CNID</name>
<dbReference type="InterPro" id="IPR017438">
    <property type="entry name" value="ATP-NAD_kinase_N"/>
</dbReference>
<protein>
    <recommendedName>
        <fullName evidence="5">DAGKc domain-containing protein</fullName>
    </recommendedName>
</protein>
<keyword evidence="7" id="KW-1185">Reference proteome</keyword>
<dbReference type="Pfam" id="PF00781">
    <property type="entry name" value="DAGK_cat"/>
    <property type="match status" value="1"/>
</dbReference>
<dbReference type="EMBL" id="CALNXK010000005">
    <property type="protein sequence ID" value="CAH3037155.1"/>
    <property type="molecule type" value="Genomic_DNA"/>
</dbReference>
<dbReference type="Proteomes" id="UP001159405">
    <property type="component" value="Unassembled WGS sequence"/>
</dbReference>
<evidence type="ECO:0000259" key="5">
    <source>
        <dbReference type="PROSITE" id="PS50146"/>
    </source>
</evidence>
<feature type="domain" description="DAGKc" evidence="5">
    <location>
        <begin position="138"/>
        <end position="280"/>
    </location>
</feature>
<dbReference type="SUPFAM" id="SSF111331">
    <property type="entry name" value="NAD kinase/diacylglycerol kinase-like"/>
    <property type="match status" value="1"/>
</dbReference>
<dbReference type="InterPro" id="IPR001206">
    <property type="entry name" value="Diacylglycerol_kinase_cat_dom"/>
</dbReference>
<sequence length="531" mass="58390">MDTESGVLSGQFEILPTKKSFLVTLTRKSLTYSKGAAGSCPCVGRNRSAISVTMKLVDVYGARAYRGPDGDIAGYFQVYSCPLFEKKRVRRKTCFKVASFDSKESNAALAEKWVRTILWLVKEPGKTLENIEEERTLPPGRKLLILINPFSGSGKSLKIFHEQVESMLNEANIEFNQRTTEYAGHAMEIMMSINLLHVDGIVICSGDGLVYEVINGLMKRSDWEVAIKIPLGVIPTGSGNALCLSALHAIGEPFDLISAILGVIRGNLLDLDICSVVTPTEKLFSFLSVTWGMVSDVDIESEKYRYLGETRFLVGAIIKILGLRTYRGRLSYLPANHTGEGEKNLAYDSSPAEVRQITLTENHVTRSVSSQHNFRSEELDGIYSDGITASPSHNVGPRDNLLPPLGSQVPCNWVVEDGEFILGGPMFLSHLGTDIMANPDGKFGDGVMGMFYVKSGVGRMTLMDLFGKMKDGSHVLSRHVEYAKALAFRLEPDTSQSGIIAVDGERIDYVPIQGQIHRSLAKLMCIATPEY</sequence>
<evidence type="ECO:0000313" key="7">
    <source>
        <dbReference type="Proteomes" id="UP001159405"/>
    </source>
</evidence>
<dbReference type="PROSITE" id="PS50146">
    <property type="entry name" value="DAGK"/>
    <property type="match status" value="1"/>
</dbReference>
<evidence type="ECO:0000256" key="2">
    <source>
        <dbReference type="ARBA" id="ARBA00022741"/>
    </source>
</evidence>
<evidence type="ECO:0000256" key="1">
    <source>
        <dbReference type="ARBA" id="ARBA00022679"/>
    </source>
</evidence>
<dbReference type="InterPro" id="IPR045540">
    <property type="entry name" value="YegS/DAGK_C"/>
</dbReference>
<dbReference type="InterPro" id="IPR016064">
    <property type="entry name" value="NAD/diacylglycerol_kinase_sf"/>
</dbReference>
<keyword evidence="2" id="KW-0547">Nucleotide-binding</keyword>
<organism evidence="6 7">
    <name type="scientific">Porites lobata</name>
    <dbReference type="NCBI Taxonomy" id="104759"/>
    <lineage>
        <taxon>Eukaryota</taxon>
        <taxon>Metazoa</taxon>
        <taxon>Cnidaria</taxon>
        <taxon>Anthozoa</taxon>
        <taxon>Hexacorallia</taxon>
        <taxon>Scleractinia</taxon>
        <taxon>Fungiina</taxon>
        <taxon>Poritidae</taxon>
        <taxon>Porites</taxon>
    </lineage>
</organism>
<keyword evidence="3" id="KW-0418">Kinase</keyword>
<dbReference type="InterPro" id="IPR050187">
    <property type="entry name" value="Lipid_Phosphate_FormReg"/>
</dbReference>
<dbReference type="Gene3D" id="3.40.50.10330">
    <property type="entry name" value="Probable inorganic polyphosphate/atp-NAD kinase, domain 1"/>
    <property type="match status" value="1"/>
</dbReference>
<dbReference type="PANTHER" id="PTHR12358">
    <property type="entry name" value="SPHINGOSINE KINASE"/>
    <property type="match status" value="1"/>
</dbReference>
<evidence type="ECO:0000256" key="4">
    <source>
        <dbReference type="ARBA" id="ARBA00022840"/>
    </source>
</evidence>
<keyword evidence="4" id="KW-0067">ATP-binding</keyword>
<evidence type="ECO:0000313" key="6">
    <source>
        <dbReference type="EMBL" id="CAH3037155.1"/>
    </source>
</evidence>
<reference evidence="6 7" key="1">
    <citation type="submission" date="2022-05" db="EMBL/GenBank/DDBJ databases">
        <authorList>
            <consortium name="Genoscope - CEA"/>
            <person name="William W."/>
        </authorList>
    </citation>
    <scope>NUCLEOTIDE SEQUENCE [LARGE SCALE GENOMIC DNA]</scope>
</reference>
<gene>
    <name evidence="6" type="ORF">PLOB_00035360</name>
</gene>
<accession>A0ABN8MZ07</accession>
<proteinExistence type="predicted"/>
<comment type="caution">
    <text evidence="6">The sequence shown here is derived from an EMBL/GenBank/DDBJ whole genome shotgun (WGS) entry which is preliminary data.</text>
</comment>
<evidence type="ECO:0000256" key="3">
    <source>
        <dbReference type="ARBA" id="ARBA00022777"/>
    </source>
</evidence>
<dbReference type="Pfam" id="PF19279">
    <property type="entry name" value="YegS_C"/>
    <property type="match status" value="1"/>
</dbReference>